<evidence type="ECO:0000313" key="2">
    <source>
        <dbReference type="Proteomes" id="UP000276133"/>
    </source>
</evidence>
<sequence>MTIIPPYPSEVTSKPKTKSIPILSKIPWIAVALAQCSFRIARCLQIDDQSILDFHSDNNLSAEDLSNNY</sequence>
<accession>A0A3M7RBX9</accession>
<keyword evidence="2" id="KW-1185">Reference proteome</keyword>
<dbReference type="Proteomes" id="UP000276133">
    <property type="component" value="Unassembled WGS sequence"/>
</dbReference>
<comment type="caution">
    <text evidence="1">The sequence shown here is derived from an EMBL/GenBank/DDBJ whole genome shotgun (WGS) entry which is preliminary data.</text>
</comment>
<reference evidence="1 2" key="1">
    <citation type="journal article" date="2018" name="Sci. Rep.">
        <title>Genomic signatures of local adaptation to the degree of environmental predictability in rotifers.</title>
        <authorList>
            <person name="Franch-Gras L."/>
            <person name="Hahn C."/>
            <person name="Garcia-Roger E.M."/>
            <person name="Carmona M.J."/>
            <person name="Serra M."/>
            <person name="Gomez A."/>
        </authorList>
    </citation>
    <scope>NUCLEOTIDE SEQUENCE [LARGE SCALE GENOMIC DNA]</scope>
    <source>
        <strain evidence="1">HYR1</strain>
    </source>
</reference>
<evidence type="ECO:0000313" key="1">
    <source>
        <dbReference type="EMBL" id="RNA20904.1"/>
    </source>
</evidence>
<organism evidence="1 2">
    <name type="scientific">Brachionus plicatilis</name>
    <name type="common">Marine rotifer</name>
    <name type="synonym">Brachionus muelleri</name>
    <dbReference type="NCBI Taxonomy" id="10195"/>
    <lineage>
        <taxon>Eukaryota</taxon>
        <taxon>Metazoa</taxon>
        <taxon>Spiralia</taxon>
        <taxon>Gnathifera</taxon>
        <taxon>Rotifera</taxon>
        <taxon>Eurotatoria</taxon>
        <taxon>Monogononta</taxon>
        <taxon>Pseudotrocha</taxon>
        <taxon>Ploima</taxon>
        <taxon>Brachionidae</taxon>
        <taxon>Brachionus</taxon>
    </lineage>
</organism>
<dbReference type="AlphaFoldDB" id="A0A3M7RBX9"/>
<protein>
    <submittedName>
        <fullName evidence="1">Uncharacterized protein</fullName>
    </submittedName>
</protein>
<gene>
    <name evidence="1" type="ORF">BpHYR1_000840</name>
</gene>
<proteinExistence type="predicted"/>
<name>A0A3M7RBX9_BRAPC</name>
<dbReference type="EMBL" id="REGN01003760">
    <property type="protein sequence ID" value="RNA20904.1"/>
    <property type="molecule type" value="Genomic_DNA"/>
</dbReference>